<reference evidence="2 3" key="1">
    <citation type="journal article" date="2024" name="J Genomics">
        <title>Draft genome sequencing and assembly of Favolaschia claudopus CIRM-BRFM 2984 isolated from oak limbs.</title>
        <authorList>
            <person name="Navarro D."/>
            <person name="Drula E."/>
            <person name="Chaduli D."/>
            <person name="Cazenave R."/>
            <person name="Ahrendt S."/>
            <person name="Wang J."/>
            <person name="Lipzen A."/>
            <person name="Daum C."/>
            <person name="Barry K."/>
            <person name="Grigoriev I.V."/>
            <person name="Favel A."/>
            <person name="Rosso M.N."/>
            <person name="Martin F."/>
        </authorList>
    </citation>
    <scope>NUCLEOTIDE SEQUENCE [LARGE SCALE GENOMIC DNA]</scope>
    <source>
        <strain evidence="2 3">CIRM-BRFM 2984</strain>
    </source>
</reference>
<name>A0AAV9ZWD5_9AGAR</name>
<gene>
    <name evidence="2" type="ORF">R3P38DRAFT_3288359</name>
</gene>
<feature type="region of interest" description="Disordered" evidence="1">
    <location>
        <begin position="20"/>
        <end position="53"/>
    </location>
</feature>
<sequence>MLRSVEVFVVDRQVHKAAQIVRAAEHPAPRQPNDRPAGSREQPGRIAHPYSSPTRTAISKAPVARDKFAHLDRPEMPSPISAWQLALAAVDRGRRPLSTLFPEPALLATPGDPKSRQVALHHDFIDEILGPAMRACGLSQLHDFPSGLCLNRSHRDNSRKGNRMETRGIGVPLRTPFVGSPCLDQAIHHSKQRERIRTPKRGRESCYKRRPWRRRLNFHVCAWVLKVQHGYPEVDPDPDPTIPYPAMDPTRKPARVTRGSSPTRGSLRVLCRMPQEKYFLDAVCQTIDANHFHQGLTGVGNLGSIRNQQLVTKRIIGRPAAGARPKLPSTREDPRVLPCGSRYCAGRRKANPYPDPHCPRVRNRGYTRFGRNHTRVKPYGSSTKQPKKQFRAETGLDIYKREQSKTINSERDKRISAGNDAKPLVVWNGAAKNMYSELAPEEKAQWDGVAAACNEIRKKGPTPEEAAASIVQ</sequence>
<dbReference type="AlphaFoldDB" id="A0AAV9ZWD5"/>
<comment type="caution">
    <text evidence="2">The sequence shown here is derived from an EMBL/GenBank/DDBJ whole genome shotgun (WGS) entry which is preliminary data.</text>
</comment>
<dbReference type="Proteomes" id="UP001362999">
    <property type="component" value="Unassembled WGS sequence"/>
</dbReference>
<dbReference type="EMBL" id="JAWWNJ010000103">
    <property type="protein sequence ID" value="KAK6993154.1"/>
    <property type="molecule type" value="Genomic_DNA"/>
</dbReference>
<evidence type="ECO:0000313" key="3">
    <source>
        <dbReference type="Proteomes" id="UP001362999"/>
    </source>
</evidence>
<accession>A0AAV9ZWD5</accession>
<protein>
    <submittedName>
        <fullName evidence="2">Uncharacterized protein</fullName>
    </submittedName>
</protein>
<evidence type="ECO:0000256" key="1">
    <source>
        <dbReference type="SAM" id="MobiDB-lite"/>
    </source>
</evidence>
<evidence type="ECO:0000313" key="2">
    <source>
        <dbReference type="EMBL" id="KAK6993154.1"/>
    </source>
</evidence>
<proteinExistence type="predicted"/>
<keyword evidence="3" id="KW-1185">Reference proteome</keyword>
<organism evidence="2 3">
    <name type="scientific">Favolaschia claudopus</name>
    <dbReference type="NCBI Taxonomy" id="2862362"/>
    <lineage>
        <taxon>Eukaryota</taxon>
        <taxon>Fungi</taxon>
        <taxon>Dikarya</taxon>
        <taxon>Basidiomycota</taxon>
        <taxon>Agaricomycotina</taxon>
        <taxon>Agaricomycetes</taxon>
        <taxon>Agaricomycetidae</taxon>
        <taxon>Agaricales</taxon>
        <taxon>Marasmiineae</taxon>
        <taxon>Mycenaceae</taxon>
        <taxon>Favolaschia</taxon>
    </lineage>
</organism>